<dbReference type="Proteomes" id="UP000277577">
    <property type="component" value="Chromosome"/>
</dbReference>
<dbReference type="Gene3D" id="1.10.3290.10">
    <property type="entry name" value="Fido-like domain"/>
    <property type="match status" value="1"/>
</dbReference>
<sequence>MVQLCCQFDYASIEAIALGDFLSIFLVKTTSEQVVRYLVYNNFNRFLKFLNIMTYNFFNKEAFGISKEDKLKRFFNKFPENEFWRFFVERIRYDFRQQLYRKLFAKMSAIPEEKAEEIPVSIIADFVRDLTIGDVYQLAEQLGDHEALTGLNNLLHVQDRKGERIVPLFNKHQGWLGFEDNEPGYLLNVTNGLCFAIAHMLSGKPFTLGFLKELHKTCTKDVHQMLDQTPGEFRSRGASWQMDLKTDSLEGLIETIDYLKSVEAKMGTSGLDISIQTKDGVEFISSFCNEDTHSLADKIWSNLKAGAVIYYNAREENKIDSNSFLDEVCSAHIQQLEEALENAVTKQEKLTALFTYLKHDVLHHPFQDGVGRTYSMVLLQYLLMRDNFLPVLFLNSNIIPGYSVKELVDEYLRAEKEMERILDFPQYISSEEMATPNVDTEMLLSTASAEEKDIFIKALTQFKEIKRCYLDWNNSQANETPAFQNTKV</sequence>
<dbReference type="EMBL" id="LR134173">
    <property type="protein sequence ID" value="VEB37996.1"/>
    <property type="molecule type" value="Genomic_DNA"/>
</dbReference>
<dbReference type="RefSeq" id="WP_035900438.1">
    <property type="nucleotide sequence ID" value="NZ_CAAAIT010000001.1"/>
</dbReference>
<evidence type="ECO:0000313" key="2">
    <source>
        <dbReference type="EMBL" id="KTC79796.1"/>
    </source>
</evidence>
<dbReference type="Proteomes" id="UP000054921">
    <property type="component" value="Unassembled WGS sequence"/>
</dbReference>
<dbReference type="InterPro" id="IPR003812">
    <property type="entry name" value="Fido"/>
</dbReference>
<protein>
    <submittedName>
        <fullName evidence="2">Ankyrin repeat-containing protein</fullName>
    </submittedName>
</protein>
<dbReference type="OrthoDB" id="5636866at2"/>
<dbReference type="AlphaFoldDB" id="A0A0W0S9Q7"/>
<dbReference type="PROSITE" id="PS51459">
    <property type="entry name" value="FIDO"/>
    <property type="match status" value="1"/>
</dbReference>
<organism evidence="2 4">
    <name type="scientific">Legionella cherrii</name>
    <dbReference type="NCBI Taxonomy" id="28084"/>
    <lineage>
        <taxon>Bacteria</taxon>
        <taxon>Pseudomonadati</taxon>
        <taxon>Pseudomonadota</taxon>
        <taxon>Gammaproteobacteria</taxon>
        <taxon>Legionellales</taxon>
        <taxon>Legionellaceae</taxon>
        <taxon>Legionella</taxon>
    </lineage>
</organism>
<evidence type="ECO:0000313" key="3">
    <source>
        <dbReference type="EMBL" id="VEB37996.1"/>
    </source>
</evidence>
<dbReference type="InterPro" id="IPR036597">
    <property type="entry name" value="Fido-like_dom_sf"/>
</dbReference>
<reference evidence="2 4" key="1">
    <citation type="submission" date="2015-11" db="EMBL/GenBank/DDBJ databases">
        <title>Genomic analysis of 38 Legionella species identifies large and diverse effector repertoires.</title>
        <authorList>
            <person name="Burstein D."/>
            <person name="Amaro F."/>
            <person name="Zusman T."/>
            <person name="Lifshitz Z."/>
            <person name="Cohen O."/>
            <person name="Gilbert J.A."/>
            <person name="Pupko T."/>
            <person name="Shuman H.A."/>
            <person name="Segal G."/>
        </authorList>
    </citation>
    <scope>NUCLEOTIDE SEQUENCE [LARGE SCALE GENOMIC DNA]</scope>
    <source>
        <strain evidence="2 4">ORW</strain>
    </source>
</reference>
<evidence type="ECO:0000259" key="1">
    <source>
        <dbReference type="PROSITE" id="PS51459"/>
    </source>
</evidence>
<dbReference type="STRING" id="28084.Lche_1816"/>
<feature type="domain" description="Fido" evidence="1">
    <location>
        <begin position="284"/>
        <end position="430"/>
    </location>
</feature>
<dbReference type="PATRIC" id="fig|28084.5.peg.1969"/>
<name>A0A0W0S9Q7_9GAMM</name>
<dbReference type="EMBL" id="LNXW01000013">
    <property type="protein sequence ID" value="KTC79796.1"/>
    <property type="molecule type" value="Genomic_DNA"/>
</dbReference>
<accession>A0A0W0S9Q7</accession>
<reference evidence="3 5" key="2">
    <citation type="submission" date="2018-12" db="EMBL/GenBank/DDBJ databases">
        <authorList>
            <consortium name="Pathogen Informatics"/>
        </authorList>
    </citation>
    <scope>NUCLEOTIDE SEQUENCE [LARGE SCALE GENOMIC DNA]</scope>
    <source>
        <strain evidence="3 5">NCTC11976</strain>
    </source>
</reference>
<evidence type="ECO:0000313" key="5">
    <source>
        <dbReference type="Proteomes" id="UP000277577"/>
    </source>
</evidence>
<evidence type="ECO:0000313" key="4">
    <source>
        <dbReference type="Proteomes" id="UP000054921"/>
    </source>
</evidence>
<gene>
    <name evidence="2" type="ORF">Lche_1816</name>
    <name evidence="3" type="ORF">NCTC11976_02501</name>
</gene>
<proteinExistence type="predicted"/>
<keyword evidence="5" id="KW-1185">Reference proteome</keyword>